<evidence type="ECO:0000313" key="2">
    <source>
        <dbReference type="EMBL" id="KAK4719583.1"/>
    </source>
</evidence>
<dbReference type="PANTHER" id="PTHR31286">
    <property type="entry name" value="GLYCINE-RICH CELL WALL STRUCTURAL PROTEIN 1.8-LIKE"/>
    <property type="match status" value="1"/>
</dbReference>
<organism evidence="2 3">
    <name type="scientific">Solanum pinnatisectum</name>
    <name type="common">tansyleaf nightshade</name>
    <dbReference type="NCBI Taxonomy" id="50273"/>
    <lineage>
        <taxon>Eukaryota</taxon>
        <taxon>Viridiplantae</taxon>
        <taxon>Streptophyta</taxon>
        <taxon>Embryophyta</taxon>
        <taxon>Tracheophyta</taxon>
        <taxon>Spermatophyta</taxon>
        <taxon>Magnoliopsida</taxon>
        <taxon>eudicotyledons</taxon>
        <taxon>Gunneridae</taxon>
        <taxon>Pentapetalae</taxon>
        <taxon>asterids</taxon>
        <taxon>lamiids</taxon>
        <taxon>Solanales</taxon>
        <taxon>Solanaceae</taxon>
        <taxon>Solanoideae</taxon>
        <taxon>Solaneae</taxon>
        <taxon>Solanum</taxon>
    </lineage>
</organism>
<proteinExistence type="predicted"/>
<reference evidence="2 3" key="1">
    <citation type="submission" date="2023-10" db="EMBL/GenBank/DDBJ databases">
        <title>Genome-Wide Identification Analysis in wild type Solanum Pinnatisectum Reveals Some Genes Defensing Phytophthora Infestans.</title>
        <authorList>
            <person name="Sun C."/>
        </authorList>
    </citation>
    <scope>NUCLEOTIDE SEQUENCE [LARGE SCALE GENOMIC DNA]</scope>
    <source>
        <strain evidence="2">LQN</strain>
        <tissue evidence="2">Leaf</tissue>
    </source>
</reference>
<sequence length="138" mass="16043">MNVLENLQYTVIGKFSYGWPQLEELRKLIPSQCQIKGTCQIGLLRNRHVLIRLKLFEDFVNIMAKPSYYITDRKGFAYPMRPLIYDEKFKVTEETTQAMAWISFPNLWPIFFGKESLFSLAAAIGKPIHLDNATVHKT</sequence>
<gene>
    <name evidence="2" type="ORF">R3W88_017921</name>
</gene>
<dbReference type="Proteomes" id="UP001311915">
    <property type="component" value="Unassembled WGS sequence"/>
</dbReference>
<accession>A0AAV9L2E2</accession>
<protein>
    <recommendedName>
        <fullName evidence="1">DUF4283 domain-containing protein</fullName>
    </recommendedName>
</protein>
<dbReference type="InterPro" id="IPR040256">
    <property type="entry name" value="At4g02000-like"/>
</dbReference>
<keyword evidence="3" id="KW-1185">Reference proteome</keyword>
<dbReference type="EMBL" id="JAWPEI010000008">
    <property type="protein sequence ID" value="KAK4719583.1"/>
    <property type="molecule type" value="Genomic_DNA"/>
</dbReference>
<dbReference type="PANTHER" id="PTHR31286:SF79">
    <property type="entry name" value="N-6 ADENINE-SPECIFIC DNA METHYLASE"/>
    <property type="match status" value="1"/>
</dbReference>
<evidence type="ECO:0000313" key="3">
    <source>
        <dbReference type="Proteomes" id="UP001311915"/>
    </source>
</evidence>
<dbReference type="AlphaFoldDB" id="A0AAV9L2E2"/>
<dbReference type="Pfam" id="PF14111">
    <property type="entry name" value="DUF4283"/>
    <property type="match status" value="1"/>
</dbReference>
<feature type="domain" description="DUF4283" evidence="1">
    <location>
        <begin position="5"/>
        <end position="93"/>
    </location>
</feature>
<comment type="caution">
    <text evidence="2">The sequence shown here is derived from an EMBL/GenBank/DDBJ whole genome shotgun (WGS) entry which is preliminary data.</text>
</comment>
<name>A0AAV9L2E2_9SOLN</name>
<evidence type="ECO:0000259" key="1">
    <source>
        <dbReference type="Pfam" id="PF14111"/>
    </source>
</evidence>
<dbReference type="InterPro" id="IPR025558">
    <property type="entry name" value="DUF4283"/>
</dbReference>